<sequence>MEDDEPVTAMAAPRRMLTLDGDAHRGVELPERARRQHALNRLRHGDPLGRAHLAFGRAVSTVAR</sequence>
<evidence type="ECO:0000313" key="1">
    <source>
        <dbReference type="EMBL" id="KYF50945.1"/>
    </source>
</evidence>
<evidence type="ECO:0000313" key="2">
    <source>
        <dbReference type="Proteomes" id="UP000075604"/>
    </source>
</evidence>
<comment type="caution">
    <text evidence="1">The sequence shown here is derived from an EMBL/GenBank/DDBJ whole genome shotgun (WGS) entry which is preliminary data.</text>
</comment>
<proteinExistence type="predicted"/>
<name>A0A150P5K0_SORCE</name>
<protein>
    <submittedName>
        <fullName evidence="1">Uncharacterized protein</fullName>
    </submittedName>
</protein>
<accession>A0A150P5K0</accession>
<dbReference type="EMBL" id="JELX01003927">
    <property type="protein sequence ID" value="KYF50945.1"/>
    <property type="molecule type" value="Genomic_DNA"/>
</dbReference>
<reference evidence="1 2" key="1">
    <citation type="submission" date="2014-02" db="EMBL/GenBank/DDBJ databases">
        <title>The small core and large imbalanced accessory genome model reveals a collaborative survival strategy of Sorangium cellulosum strains in nature.</title>
        <authorList>
            <person name="Han K."/>
            <person name="Peng R."/>
            <person name="Blom J."/>
            <person name="Li Y.-Z."/>
        </authorList>
    </citation>
    <scope>NUCLEOTIDE SEQUENCE [LARGE SCALE GENOMIC DNA]</scope>
    <source>
        <strain evidence="1 2">So0157-18</strain>
    </source>
</reference>
<gene>
    <name evidence="1" type="ORF">BE04_01280</name>
</gene>
<dbReference type="Proteomes" id="UP000075604">
    <property type="component" value="Unassembled WGS sequence"/>
</dbReference>
<organism evidence="1 2">
    <name type="scientific">Sorangium cellulosum</name>
    <name type="common">Polyangium cellulosum</name>
    <dbReference type="NCBI Taxonomy" id="56"/>
    <lineage>
        <taxon>Bacteria</taxon>
        <taxon>Pseudomonadati</taxon>
        <taxon>Myxococcota</taxon>
        <taxon>Polyangia</taxon>
        <taxon>Polyangiales</taxon>
        <taxon>Polyangiaceae</taxon>
        <taxon>Sorangium</taxon>
    </lineage>
</organism>
<dbReference type="AlphaFoldDB" id="A0A150P5K0"/>